<dbReference type="Gene3D" id="3.40.50.1580">
    <property type="entry name" value="Nucleoside phosphorylase domain"/>
    <property type="match status" value="1"/>
</dbReference>
<dbReference type="InterPro" id="IPR000845">
    <property type="entry name" value="Nucleoside_phosphorylase_d"/>
</dbReference>
<evidence type="ECO:0000256" key="4">
    <source>
        <dbReference type="ARBA" id="ARBA00011886"/>
    </source>
</evidence>
<dbReference type="Pfam" id="PF01048">
    <property type="entry name" value="PNP_UDP_1"/>
    <property type="match status" value="1"/>
</dbReference>
<proteinExistence type="inferred from homology"/>
<evidence type="ECO:0000256" key="1">
    <source>
        <dbReference type="ARBA" id="ARBA00005058"/>
    </source>
</evidence>
<feature type="binding site" evidence="14">
    <location>
        <position position="240"/>
    </location>
    <ligand>
        <name>a purine D-ribonucleoside</name>
        <dbReference type="ChEBI" id="CHEBI:142355"/>
    </ligand>
</feature>
<evidence type="ECO:0000256" key="2">
    <source>
        <dbReference type="ARBA" id="ARBA00006751"/>
    </source>
</evidence>
<evidence type="ECO:0000256" key="9">
    <source>
        <dbReference type="ARBA" id="ARBA00023918"/>
    </source>
</evidence>
<feature type="binding site" evidence="14">
    <location>
        <position position="113"/>
    </location>
    <ligand>
        <name>phosphate</name>
        <dbReference type="ChEBI" id="CHEBI:43474"/>
    </ligand>
</feature>
<comment type="catalytic activity">
    <reaction evidence="11">
        <text>2'-deoxyinosine + phosphate = 2-deoxy-alpha-D-ribose 1-phosphate + hypoxanthine</text>
        <dbReference type="Rhea" id="RHEA:27750"/>
        <dbReference type="ChEBI" id="CHEBI:17368"/>
        <dbReference type="ChEBI" id="CHEBI:28997"/>
        <dbReference type="ChEBI" id="CHEBI:43474"/>
        <dbReference type="ChEBI" id="CHEBI:57259"/>
        <dbReference type="EC" id="2.4.2.1"/>
    </reaction>
</comment>
<evidence type="ECO:0000256" key="8">
    <source>
        <dbReference type="ARBA" id="ARBA00022726"/>
    </source>
</evidence>
<feature type="binding site" evidence="14">
    <location>
        <position position="217"/>
    </location>
    <ligand>
        <name>phosphate</name>
        <dbReference type="ChEBI" id="CHEBI:43474"/>
    </ligand>
</feature>
<keyword evidence="7 13" id="KW-0808">Transferase</keyword>
<comment type="function">
    <text evidence="13">The purine nucleoside phosphorylases catalyze the phosphorolytic breakdown of the N-glycosidic bond in the beta-(deoxy)ribonucleoside molecules, with the formation of the corresponding free purine bases and pentose-1-phosphate.</text>
</comment>
<dbReference type="CDD" id="cd09009">
    <property type="entry name" value="PNP-EcPNPII_like"/>
    <property type="match status" value="1"/>
</dbReference>
<dbReference type="InterPro" id="IPR011270">
    <property type="entry name" value="Pur_Nuc_Pase_Ino/Guo-sp"/>
</dbReference>
<dbReference type="GO" id="GO:0047975">
    <property type="term" value="F:guanosine phosphorylase activity"/>
    <property type="evidence" value="ECO:0007669"/>
    <property type="project" value="RHEA"/>
</dbReference>
<evidence type="ECO:0000256" key="6">
    <source>
        <dbReference type="ARBA" id="ARBA00022676"/>
    </source>
</evidence>
<dbReference type="UniPathway" id="UPA00606"/>
<comment type="catalytic activity">
    <reaction evidence="10">
        <text>2'-deoxyguanosine + phosphate = 2-deoxy-alpha-D-ribose 1-phosphate + guanine</text>
        <dbReference type="Rhea" id="RHEA:27738"/>
        <dbReference type="ChEBI" id="CHEBI:16235"/>
        <dbReference type="ChEBI" id="CHEBI:17172"/>
        <dbReference type="ChEBI" id="CHEBI:43474"/>
        <dbReference type="ChEBI" id="CHEBI:57259"/>
        <dbReference type="EC" id="2.4.2.1"/>
    </reaction>
</comment>
<reference evidence="16" key="1">
    <citation type="submission" date="2019-11" db="UniProtKB">
        <authorList>
            <consortium name="WormBaseParasite"/>
        </authorList>
    </citation>
    <scope>IDENTIFICATION</scope>
</reference>
<dbReference type="PROSITE" id="PS01240">
    <property type="entry name" value="PNP_MTAP_2"/>
    <property type="match status" value="1"/>
</dbReference>
<evidence type="ECO:0000256" key="14">
    <source>
        <dbReference type="PIRSR" id="PIRSR000477-2"/>
    </source>
</evidence>
<dbReference type="NCBIfam" id="TIGR01700">
    <property type="entry name" value="PNPH"/>
    <property type="match status" value="1"/>
</dbReference>
<dbReference type="FunFam" id="3.40.50.1580:FF:000004">
    <property type="entry name" value="Purine nucleoside phosphorylase"/>
    <property type="match status" value="1"/>
</dbReference>
<name>A0A5K3FFZ8_MESCO</name>
<dbReference type="PANTHER" id="PTHR11904">
    <property type="entry name" value="METHYLTHIOADENOSINE/PURINE NUCLEOSIDE PHOSPHORYLASE"/>
    <property type="match status" value="1"/>
</dbReference>
<evidence type="ECO:0000256" key="7">
    <source>
        <dbReference type="ARBA" id="ARBA00022679"/>
    </source>
</evidence>
<evidence type="ECO:0000256" key="13">
    <source>
        <dbReference type="PIRNR" id="PIRNR000477"/>
    </source>
</evidence>
<comment type="similarity">
    <text evidence="2 13">Belongs to the PNP/MTAP phosphorylase family.</text>
</comment>
<dbReference type="InterPro" id="IPR011268">
    <property type="entry name" value="Purine_phosphorylase"/>
</dbReference>
<feature type="binding site" evidence="14">
    <location>
        <position position="61"/>
    </location>
    <ligand>
        <name>phosphate</name>
        <dbReference type="ChEBI" id="CHEBI:43474"/>
    </ligand>
</feature>
<dbReference type="GO" id="GO:0004731">
    <property type="term" value="F:purine-nucleoside phosphorylase activity"/>
    <property type="evidence" value="ECO:0007669"/>
    <property type="project" value="UniProtKB-EC"/>
</dbReference>
<dbReference type="GO" id="GO:0006166">
    <property type="term" value="P:purine ribonucleoside salvage"/>
    <property type="evidence" value="ECO:0007669"/>
    <property type="project" value="UniProtKB-KW"/>
</dbReference>
<evidence type="ECO:0000256" key="10">
    <source>
        <dbReference type="ARBA" id="ARBA00023929"/>
    </source>
</evidence>
<evidence type="ECO:0000256" key="3">
    <source>
        <dbReference type="ARBA" id="ARBA00011233"/>
    </source>
</evidence>
<dbReference type="InterPro" id="IPR018099">
    <property type="entry name" value="Purine_phosphorylase-2_CS"/>
</dbReference>
<feature type="binding site" evidence="14">
    <location>
        <position position="30"/>
    </location>
    <ligand>
        <name>phosphate</name>
        <dbReference type="ChEBI" id="CHEBI:43474"/>
    </ligand>
</feature>
<keyword evidence="8" id="KW-0660">Purine salvage</keyword>
<dbReference type="GO" id="GO:0005737">
    <property type="term" value="C:cytoplasm"/>
    <property type="evidence" value="ECO:0007669"/>
    <property type="project" value="TreeGrafter"/>
</dbReference>
<dbReference type="InterPro" id="IPR035994">
    <property type="entry name" value="Nucleoside_phosphorylase_sf"/>
</dbReference>
<protein>
    <recommendedName>
        <fullName evidence="5 13">Purine nucleoside phosphorylase</fullName>
        <ecNumber evidence="4 13">2.4.2.1</ecNumber>
    </recommendedName>
    <alternativeName>
        <fullName evidence="13">Inosine-guanosine phosphorylase</fullName>
    </alternativeName>
</protein>
<dbReference type="NCBIfam" id="TIGR01697">
    <property type="entry name" value="PNPH-PUNA-XAPA"/>
    <property type="match status" value="1"/>
</dbReference>
<comment type="subunit">
    <text evidence="3">Homotrimer.</text>
</comment>
<accession>A0A5K3FFZ8</accession>
<dbReference type="PIRSF" id="PIRSF000477">
    <property type="entry name" value="PurNPase"/>
    <property type="match status" value="1"/>
</dbReference>
<dbReference type="SUPFAM" id="SSF53167">
    <property type="entry name" value="Purine and uridine phosphorylases"/>
    <property type="match status" value="1"/>
</dbReference>
<organism evidence="16">
    <name type="scientific">Mesocestoides corti</name>
    <name type="common">Flatworm</name>
    <dbReference type="NCBI Taxonomy" id="53468"/>
    <lineage>
        <taxon>Eukaryota</taxon>
        <taxon>Metazoa</taxon>
        <taxon>Spiralia</taxon>
        <taxon>Lophotrochozoa</taxon>
        <taxon>Platyhelminthes</taxon>
        <taxon>Cestoda</taxon>
        <taxon>Eucestoda</taxon>
        <taxon>Cyclophyllidea</taxon>
        <taxon>Mesocestoididae</taxon>
        <taxon>Mesocestoides</taxon>
    </lineage>
</organism>
<comment type="catalytic activity">
    <reaction evidence="12">
        <text>guanosine + phosphate = alpha-D-ribose 1-phosphate + guanine</text>
        <dbReference type="Rhea" id="RHEA:13233"/>
        <dbReference type="ChEBI" id="CHEBI:16235"/>
        <dbReference type="ChEBI" id="CHEBI:16750"/>
        <dbReference type="ChEBI" id="CHEBI:43474"/>
        <dbReference type="ChEBI" id="CHEBI:57720"/>
        <dbReference type="EC" id="2.4.2.1"/>
    </reaction>
</comment>
<dbReference type="WBParaSite" id="MCU_007101-RA">
    <property type="protein sequence ID" value="MCU_007101-RA"/>
    <property type="gene ID" value="MCU_007101"/>
</dbReference>
<dbReference type="EC" id="2.4.2.1" evidence="4 13"/>
<feature type="binding site" evidence="14">
    <location>
        <begin position="81"/>
        <end position="83"/>
    </location>
    <ligand>
        <name>phosphate</name>
        <dbReference type="ChEBI" id="CHEBI:43474"/>
    </ligand>
</feature>
<dbReference type="AlphaFoldDB" id="A0A5K3FFZ8"/>
<sequence>MGSYEEALSVANFIKSKVSVEPKIGIVCGSGLGTLAETVTDAVVVKYSEIKEFPKNTVVGHAGNLVFGKLAGKDVVVMQGRFHPYEGFEMSKVTLPIRVMKLLGVEHLILTNAAGSLNPEYNVGDIMIIKDHISLLSLTGKSPLAGPNDDRFGPRFPSMCNAYPKQMRNTVKEIAKQLGVDHFVREGVYVAQFGPAYETPAESRFLLKVGADAAGMSTVHESTVANHAGMKVFAMSLITNKILLDESVEATCCHEEVLEMSAKRSETMKALVTKLVETL</sequence>
<feature type="binding site" evidence="14">
    <location>
        <position position="198"/>
    </location>
    <ligand>
        <name>a purine D-ribonucleoside</name>
        <dbReference type="ChEBI" id="CHEBI:142355"/>
    </ligand>
</feature>
<evidence type="ECO:0000313" key="16">
    <source>
        <dbReference type="WBParaSite" id="MCU_007101-RA"/>
    </source>
</evidence>
<evidence type="ECO:0000259" key="15">
    <source>
        <dbReference type="Pfam" id="PF01048"/>
    </source>
</evidence>
<comment type="catalytic activity">
    <reaction evidence="9">
        <text>inosine + phosphate = alpha-D-ribose 1-phosphate + hypoxanthine</text>
        <dbReference type="Rhea" id="RHEA:27646"/>
        <dbReference type="ChEBI" id="CHEBI:17368"/>
        <dbReference type="ChEBI" id="CHEBI:17596"/>
        <dbReference type="ChEBI" id="CHEBI:43474"/>
        <dbReference type="ChEBI" id="CHEBI:57720"/>
        <dbReference type="EC" id="2.4.2.1"/>
    </reaction>
</comment>
<comment type="pathway">
    <text evidence="1 13">Purine metabolism; purine nucleoside salvage.</text>
</comment>
<evidence type="ECO:0000256" key="11">
    <source>
        <dbReference type="ARBA" id="ARBA00023950"/>
    </source>
</evidence>
<dbReference type="PANTHER" id="PTHR11904:SF9">
    <property type="entry name" value="PURINE NUCLEOSIDE PHOSPHORYLASE-RELATED"/>
    <property type="match status" value="1"/>
</dbReference>
<evidence type="ECO:0000256" key="5">
    <source>
        <dbReference type="ARBA" id="ARBA00013834"/>
    </source>
</evidence>
<keyword evidence="6 13" id="KW-0328">Glycosyltransferase</keyword>
<evidence type="ECO:0000256" key="12">
    <source>
        <dbReference type="ARBA" id="ARBA00023970"/>
    </source>
</evidence>
<dbReference type="NCBIfam" id="NF006054">
    <property type="entry name" value="PRK08202.1"/>
    <property type="match status" value="1"/>
</dbReference>
<feature type="domain" description="Nucleoside phosphorylase" evidence="15">
    <location>
        <begin position="23"/>
        <end position="277"/>
    </location>
</feature>